<reference evidence="1" key="1">
    <citation type="submission" date="2016-04" db="EMBL/GenBank/DDBJ databases">
        <authorList>
            <person name="Evans L.H."/>
            <person name="Alamgir A."/>
            <person name="Owens N."/>
            <person name="Weber N.D."/>
            <person name="Virtaneva K."/>
            <person name="Barbian K."/>
            <person name="Babar A."/>
            <person name="Rosenke K."/>
        </authorList>
    </citation>
    <scope>NUCLEOTIDE SEQUENCE</scope>
    <source>
        <strain evidence="1">86</strain>
    </source>
</reference>
<dbReference type="NCBIfam" id="TIGR03293">
    <property type="entry name" value="PhnG_redo"/>
    <property type="match status" value="1"/>
</dbReference>
<name>A0A212J553_9PROT</name>
<keyword evidence="1" id="KW-0808">Transferase</keyword>
<dbReference type="GO" id="GO:0015716">
    <property type="term" value="P:organic phosphonate transport"/>
    <property type="evidence" value="ECO:0007669"/>
    <property type="project" value="InterPro"/>
</dbReference>
<dbReference type="Pfam" id="PF06754">
    <property type="entry name" value="PhnG"/>
    <property type="match status" value="1"/>
</dbReference>
<dbReference type="EMBL" id="FLUO01000001">
    <property type="protein sequence ID" value="SBV94556.1"/>
    <property type="molecule type" value="Genomic_DNA"/>
</dbReference>
<dbReference type="AlphaFoldDB" id="A0A212J553"/>
<organism evidence="1">
    <name type="scientific">uncultured Alphaproteobacteria bacterium</name>
    <dbReference type="NCBI Taxonomy" id="91750"/>
    <lineage>
        <taxon>Bacteria</taxon>
        <taxon>Pseudomonadati</taxon>
        <taxon>Pseudomonadota</taxon>
        <taxon>Alphaproteobacteria</taxon>
        <taxon>environmental samples</taxon>
    </lineage>
</organism>
<accession>A0A212J553</accession>
<gene>
    <name evidence="1" type="primary">phnG</name>
    <name evidence="1" type="ORF">KL86APRO_10525</name>
</gene>
<evidence type="ECO:0000313" key="1">
    <source>
        <dbReference type="EMBL" id="SBV94556.1"/>
    </source>
</evidence>
<dbReference type="EC" id="2.7.8.37" evidence="1"/>
<sequence>MRLCALADRERLEAATAGTDTAAARWLRPPETGLVMVRGRIGGGGAPFNLGEMPVTRCSVALPDGTVGHAYVAGRDPRKAKAAALIDALMQNPARAERLERELIAPLAAALAARDAAQDRKTAATRVDFFTLVRGD</sequence>
<dbReference type="GO" id="GO:0019634">
    <property type="term" value="P:organic phosphonate metabolic process"/>
    <property type="evidence" value="ECO:0007669"/>
    <property type="project" value="InterPro"/>
</dbReference>
<dbReference type="GO" id="GO:0061693">
    <property type="term" value="F:alpha-D-ribose 1-methylphosphonate 5-triphosphate synthase activity"/>
    <property type="evidence" value="ECO:0007669"/>
    <property type="project" value="UniProtKB-EC"/>
</dbReference>
<protein>
    <submittedName>
        <fullName evidence="1">Alpha-D-ribose 1-methylphosphonate 5-triphosphate synthase subunit PhnG</fullName>
        <ecNumber evidence="1">2.7.8.37</ecNumber>
    </submittedName>
</protein>
<proteinExistence type="predicted"/>
<dbReference type="InterPro" id="IPR009609">
    <property type="entry name" value="Phosphonate_metab_PhnG"/>
</dbReference>